<dbReference type="SUPFAM" id="SSF54285">
    <property type="entry name" value="MoaD/ThiS"/>
    <property type="match status" value="1"/>
</dbReference>
<dbReference type="InterPro" id="IPR003749">
    <property type="entry name" value="ThiS/MoaD-like"/>
</dbReference>
<gene>
    <name evidence="1" type="ORF">DESAMIL20_918</name>
</gene>
<dbReference type="InterPro" id="IPR012675">
    <property type="entry name" value="Beta-grasp_dom_sf"/>
</dbReference>
<reference evidence="1 2" key="1">
    <citation type="journal article" date="2017" name="Front. Microbiol.">
        <title>Genome Sequence of Desulfurella amilsii Strain TR1 and Comparative Genomics of Desulfurellaceae Family.</title>
        <authorList>
            <person name="Florentino A.P."/>
            <person name="Stams A.J."/>
            <person name="Sanchez-Andrea I."/>
        </authorList>
    </citation>
    <scope>NUCLEOTIDE SEQUENCE [LARGE SCALE GENOMIC DNA]</scope>
    <source>
        <strain evidence="1 2">TR1</strain>
    </source>
</reference>
<name>A0A1X4XV05_9BACT</name>
<dbReference type="EMBL" id="MDSU01000018">
    <property type="protein sequence ID" value="OSS41365.1"/>
    <property type="molecule type" value="Genomic_DNA"/>
</dbReference>
<evidence type="ECO:0000313" key="1">
    <source>
        <dbReference type="EMBL" id="OSS41365.1"/>
    </source>
</evidence>
<dbReference type="Gene3D" id="3.10.20.30">
    <property type="match status" value="1"/>
</dbReference>
<dbReference type="OrthoDB" id="2112016at2"/>
<accession>A0A1X4XV05</accession>
<dbReference type="PANTHER" id="PTHR38031">
    <property type="entry name" value="SULFUR CARRIER PROTEIN SLR0821-RELATED"/>
    <property type="match status" value="1"/>
</dbReference>
<evidence type="ECO:0008006" key="3">
    <source>
        <dbReference type="Google" id="ProtNLM"/>
    </source>
</evidence>
<sequence>MIIRFYSTLREKVGKSVEINKDQVDIKSLIELLGIKDYIVDNNNLVIGTMILVNGKNILHINGLGTIVKNNDSVDFFPPAAGG</sequence>
<comment type="caution">
    <text evidence="1">The sequence shown here is derived from an EMBL/GenBank/DDBJ whole genome shotgun (WGS) entry which is preliminary data.</text>
</comment>
<proteinExistence type="predicted"/>
<organism evidence="1 2">
    <name type="scientific">Desulfurella amilsii</name>
    <dbReference type="NCBI Taxonomy" id="1562698"/>
    <lineage>
        <taxon>Bacteria</taxon>
        <taxon>Pseudomonadati</taxon>
        <taxon>Campylobacterota</taxon>
        <taxon>Desulfurellia</taxon>
        <taxon>Desulfurellales</taxon>
        <taxon>Desulfurellaceae</taxon>
        <taxon>Desulfurella</taxon>
    </lineage>
</organism>
<dbReference type="PANTHER" id="PTHR38031:SF1">
    <property type="entry name" value="SULFUR CARRIER PROTEIN CYSO"/>
    <property type="match status" value="1"/>
</dbReference>
<dbReference type="AlphaFoldDB" id="A0A1X4XV05"/>
<keyword evidence="2" id="KW-1185">Reference proteome</keyword>
<dbReference type="STRING" id="1562698.DESAMIL20_918"/>
<dbReference type="RefSeq" id="WP_086033625.1">
    <property type="nucleotide sequence ID" value="NZ_MDSU01000018.1"/>
</dbReference>
<protein>
    <recommendedName>
        <fullName evidence="3">Molybdenum cofactor biosynthesis protein MoaD</fullName>
    </recommendedName>
</protein>
<evidence type="ECO:0000313" key="2">
    <source>
        <dbReference type="Proteomes" id="UP000194141"/>
    </source>
</evidence>
<dbReference type="Pfam" id="PF02597">
    <property type="entry name" value="ThiS"/>
    <property type="match status" value="1"/>
</dbReference>
<dbReference type="InterPro" id="IPR052045">
    <property type="entry name" value="Sulfur_Carrier/Prot_Modifier"/>
</dbReference>
<dbReference type="InterPro" id="IPR016155">
    <property type="entry name" value="Mopterin_synth/thiamin_S_b"/>
</dbReference>
<dbReference type="Proteomes" id="UP000194141">
    <property type="component" value="Unassembled WGS sequence"/>
</dbReference>